<evidence type="ECO:0000256" key="2">
    <source>
        <dbReference type="ARBA" id="ARBA00003297"/>
    </source>
</evidence>
<feature type="domain" description="Flavodoxin-like" evidence="8">
    <location>
        <begin position="3"/>
        <end position="144"/>
    </location>
</feature>
<keyword evidence="10" id="KW-1185">Reference proteome</keyword>
<comment type="cofactor">
    <cofactor evidence="1">
        <name>FMN</name>
        <dbReference type="ChEBI" id="CHEBI:58210"/>
    </cofactor>
</comment>
<comment type="function">
    <text evidence="2">Low-potential electron donor to a number of redox enzymes.</text>
</comment>
<dbReference type="GO" id="GO:0016651">
    <property type="term" value="F:oxidoreductase activity, acting on NAD(P)H"/>
    <property type="evidence" value="ECO:0007669"/>
    <property type="project" value="UniProtKB-ARBA"/>
</dbReference>
<proteinExistence type="inferred from homology"/>
<evidence type="ECO:0000256" key="3">
    <source>
        <dbReference type="ARBA" id="ARBA00005267"/>
    </source>
</evidence>
<evidence type="ECO:0000256" key="6">
    <source>
        <dbReference type="ARBA" id="ARBA00022643"/>
    </source>
</evidence>
<dbReference type="RefSeq" id="WP_176967733.1">
    <property type="nucleotide sequence ID" value="NZ_FNNC01000004.1"/>
</dbReference>
<accession>A0A1H2V839</accession>
<name>A0A1H2V839_9BACI</name>
<dbReference type="PRINTS" id="PR00369">
    <property type="entry name" value="FLAVODOXIN"/>
</dbReference>
<evidence type="ECO:0000256" key="1">
    <source>
        <dbReference type="ARBA" id="ARBA00001917"/>
    </source>
</evidence>
<dbReference type="PANTHER" id="PTHR42809:SF1">
    <property type="entry name" value="FLAVODOXIN 1"/>
    <property type="match status" value="1"/>
</dbReference>
<evidence type="ECO:0000259" key="8">
    <source>
        <dbReference type="PROSITE" id="PS50902"/>
    </source>
</evidence>
<keyword evidence="6" id="KW-0288">FMN</keyword>
<keyword evidence="7" id="KW-0249">Electron transport</keyword>
<reference evidence="9 10" key="1">
    <citation type="submission" date="2016-10" db="EMBL/GenBank/DDBJ databases">
        <authorList>
            <person name="de Groot N.N."/>
        </authorList>
    </citation>
    <scope>NUCLEOTIDE SEQUENCE [LARGE SCALE GENOMIC DNA]</scope>
    <source>
        <strain evidence="9 10">DSM 23126</strain>
    </source>
</reference>
<evidence type="ECO:0000256" key="7">
    <source>
        <dbReference type="ARBA" id="ARBA00022982"/>
    </source>
</evidence>
<evidence type="ECO:0000313" key="9">
    <source>
        <dbReference type="EMBL" id="SDW64497.1"/>
    </source>
</evidence>
<dbReference type="InterPro" id="IPR029039">
    <property type="entry name" value="Flavoprotein-like_sf"/>
</dbReference>
<dbReference type="Gene3D" id="3.40.50.360">
    <property type="match status" value="1"/>
</dbReference>
<evidence type="ECO:0000256" key="4">
    <source>
        <dbReference type="ARBA" id="ARBA00022448"/>
    </source>
</evidence>
<dbReference type="AlphaFoldDB" id="A0A1H2V839"/>
<gene>
    <name evidence="9" type="ORF">SAMN05421781_1970</name>
</gene>
<protein>
    <submittedName>
        <fullName evidence="9">Flavodoxin I</fullName>
    </submittedName>
</protein>
<dbReference type="Pfam" id="PF00258">
    <property type="entry name" value="Flavodoxin_1"/>
    <property type="match status" value="1"/>
</dbReference>
<evidence type="ECO:0000256" key="5">
    <source>
        <dbReference type="ARBA" id="ARBA00022630"/>
    </source>
</evidence>
<sequence>MRILLFYSTMTGNTEDMAIDTEEELINRGHEVELMDMIADGLPNEDPLPHDLLIMGTYTWGEGDIPEETEDFLEDLFAYDISGLSISIFGSGDHAYENFAGAVDEMIEQFRERGHKGDIPTMKVDVDEMDNIAEDIKSYVDRIEEKFLVK</sequence>
<evidence type="ECO:0000313" key="10">
    <source>
        <dbReference type="Proteomes" id="UP000199488"/>
    </source>
</evidence>
<dbReference type="InterPro" id="IPR050619">
    <property type="entry name" value="Flavodoxin"/>
</dbReference>
<dbReference type="PROSITE" id="PS50902">
    <property type="entry name" value="FLAVODOXIN_LIKE"/>
    <property type="match status" value="1"/>
</dbReference>
<dbReference type="Proteomes" id="UP000199488">
    <property type="component" value="Unassembled WGS sequence"/>
</dbReference>
<organism evidence="9 10">
    <name type="scientific">Marinococcus luteus</name>
    <dbReference type="NCBI Taxonomy" id="1122204"/>
    <lineage>
        <taxon>Bacteria</taxon>
        <taxon>Bacillati</taxon>
        <taxon>Bacillota</taxon>
        <taxon>Bacilli</taxon>
        <taxon>Bacillales</taxon>
        <taxon>Bacillaceae</taxon>
        <taxon>Marinococcus</taxon>
    </lineage>
</organism>
<dbReference type="SUPFAM" id="SSF52218">
    <property type="entry name" value="Flavoproteins"/>
    <property type="match status" value="1"/>
</dbReference>
<dbReference type="STRING" id="1122204.SAMN05421781_1970"/>
<dbReference type="EMBL" id="FNNC01000004">
    <property type="protein sequence ID" value="SDW64497.1"/>
    <property type="molecule type" value="Genomic_DNA"/>
</dbReference>
<dbReference type="PANTHER" id="PTHR42809">
    <property type="entry name" value="FLAVODOXIN 2"/>
    <property type="match status" value="1"/>
</dbReference>
<dbReference type="InterPro" id="IPR001094">
    <property type="entry name" value="Flavdoxin-like"/>
</dbReference>
<keyword evidence="5" id="KW-0285">Flavoprotein</keyword>
<keyword evidence="4" id="KW-0813">Transport</keyword>
<dbReference type="GO" id="GO:0010181">
    <property type="term" value="F:FMN binding"/>
    <property type="evidence" value="ECO:0007669"/>
    <property type="project" value="InterPro"/>
</dbReference>
<comment type="similarity">
    <text evidence="3">Belongs to the flavodoxin family.</text>
</comment>
<dbReference type="InterPro" id="IPR008254">
    <property type="entry name" value="Flavodoxin/NO_synth"/>
</dbReference>